<dbReference type="PROSITE" id="PS00409">
    <property type="entry name" value="PROKAR_NTER_METHYL"/>
    <property type="match status" value="1"/>
</dbReference>
<dbReference type="Pfam" id="PF07963">
    <property type="entry name" value="N_methyl"/>
    <property type="match status" value="1"/>
</dbReference>
<feature type="transmembrane region" description="Helical" evidence="6">
    <location>
        <begin position="12"/>
        <end position="36"/>
    </location>
</feature>
<evidence type="ECO:0000313" key="8">
    <source>
        <dbReference type="Proteomes" id="UP000528457"/>
    </source>
</evidence>
<keyword evidence="5 6" id="KW-0472">Membrane</keyword>
<reference evidence="7 8" key="1">
    <citation type="submission" date="2020-08" db="EMBL/GenBank/DDBJ databases">
        <title>Genomic Encyclopedia of Type Strains, Phase IV (KMG-IV): sequencing the most valuable type-strain genomes for metagenomic binning, comparative biology and taxonomic classification.</title>
        <authorList>
            <person name="Goeker M."/>
        </authorList>
    </citation>
    <scope>NUCLEOTIDE SEQUENCE [LARGE SCALE GENOMIC DNA]</scope>
    <source>
        <strain evidence="7 8">DSM 22368</strain>
    </source>
</reference>
<organism evidence="7 8">
    <name type="scientific">Pseudoteredinibacter isoporae</name>
    <dbReference type="NCBI Taxonomy" id="570281"/>
    <lineage>
        <taxon>Bacteria</taxon>
        <taxon>Pseudomonadati</taxon>
        <taxon>Pseudomonadota</taxon>
        <taxon>Gammaproteobacteria</taxon>
        <taxon>Cellvibrionales</taxon>
        <taxon>Cellvibrionaceae</taxon>
        <taxon>Pseudoteredinibacter</taxon>
    </lineage>
</organism>
<keyword evidence="2" id="KW-0488">Methylation</keyword>
<dbReference type="AlphaFoldDB" id="A0A7X0JUA2"/>
<dbReference type="NCBIfam" id="TIGR02532">
    <property type="entry name" value="IV_pilin_GFxxxE"/>
    <property type="match status" value="1"/>
</dbReference>
<gene>
    <name evidence="7" type="ORF">HNR48_002639</name>
</gene>
<proteinExistence type="predicted"/>
<dbReference type="InParanoid" id="A0A7X0JUA2"/>
<dbReference type="EMBL" id="JACHHT010000002">
    <property type="protein sequence ID" value="MBB6522354.1"/>
    <property type="molecule type" value="Genomic_DNA"/>
</dbReference>
<keyword evidence="8" id="KW-1185">Reference proteome</keyword>
<dbReference type="GO" id="GO:0016020">
    <property type="term" value="C:membrane"/>
    <property type="evidence" value="ECO:0007669"/>
    <property type="project" value="UniProtKB-SubCell"/>
</dbReference>
<evidence type="ECO:0000313" key="7">
    <source>
        <dbReference type="EMBL" id="MBB6522354.1"/>
    </source>
</evidence>
<dbReference type="InterPro" id="IPR012902">
    <property type="entry name" value="N_methyl_site"/>
</dbReference>
<name>A0A7X0JUA2_9GAMM</name>
<keyword evidence="3 6" id="KW-0812">Transmembrane</keyword>
<comment type="caution">
    <text evidence="7">The sequence shown here is derived from an EMBL/GenBank/DDBJ whole genome shotgun (WGS) entry which is preliminary data.</text>
</comment>
<accession>A0A7X0JUA2</accession>
<evidence type="ECO:0000256" key="4">
    <source>
        <dbReference type="ARBA" id="ARBA00022989"/>
    </source>
</evidence>
<dbReference type="PRINTS" id="PR00885">
    <property type="entry name" value="BCTERIALGSPH"/>
</dbReference>
<dbReference type="InterPro" id="IPR002416">
    <property type="entry name" value="T2SS_protein-GspH"/>
</dbReference>
<dbReference type="RefSeq" id="WP_166846060.1">
    <property type="nucleotide sequence ID" value="NZ_JAAONY010000002.1"/>
</dbReference>
<comment type="subcellular location">
    <subcellularLocation>
        <location evidence="1">Membrane</location>
        <topology evidence="1">Single-pass membrane protein</topology>
    </subcellularLocation>
</comment>
<evidence type="ECO:0000256" key="3">
    <source>
        <dbReference type="ARBA" id="ARBA00022692"/>
    </source>
</evidence>
<evidence type="ECO:0000256" key="1">
    <source>
        <dbReference type="ARBA" id="ARBA00004167"/>
    </source>
</evidence>
<sequence length="164" mass="17200">MTLKTMPIQQRGFTLVELIVFIVLLAIVAGAFSLSFSQFNRDSIDPIEQHRALQCAKAKLETITLLRFSSTTPVGGLPACGSGQEDAQACGAIVASTLKDDIGDYHGEVDNSLQACSISVSVSEGTGGLAVTGLSSSAAQLRRIEVRATVGSSEVVLSSYKGNY</sequence>
<evidence type="ECO:0000256" key="2">
    <source>
        <dbReference type="ARBA" id="ARBA00022481"/>
    </source>
</evidence>
<dbReference type="GO" id="GO:0015628">
    <property type="term" value="P:protein secretion by the type II secretion system"/>
    <property type="evidence" value="ECO:0007669"/>
    <property type="project" value="InterPro"/>
</dbReference>
<evidence type="ECO:0000256" key="5">
    <source>
        <dbReference type="ARBA" id="ARBA00023136"/>
    </source>
</evidence>
<evidence type="ECO:0000256" key="6">
    <source>
        <dbReference type="SAM" id="Phobius"/>
    </source>
</evidence>
<dbReference type="GO" id="GO:0015627">
    <property type="term" value="C:type II protein secretion system complex"/>
    <property type="evidence" value="ECO:0007669"/>
    <property type="project" value="InterPro"/>
</dbReference>
<keyword evidence="4 6" id="KW-1133">Transmembrane helix</keyword>
<dbReference type="Proteomes" id="UP000528457">
    <property type="component" value="Unassembled WGS sequence"/>
</dbReference>
<protein>
    <submittedName>
        <fullName evidence="7">MSHA pilin protein MshD</fullName>
    </submittedName>
</protein>